<keyword evidence="7" id="KW-1133">Transmembrane helix</keyword>
<dbReference type="OrthoDB" id="6485510at2759"/>
<dbReference type="GO" id="GO:0005789">
    <property type="term" value="C:endoplasmic reticulum membrane"/>
    <property type="evidence" value="ECO:0007669"/>
    <property type="project" value="UniProtKB-SubCell"/>
</dbReference>
<evidence type="ECO:0000256" key="1">
    <source>
        <dbReference type="ARBA" id="ARBA00004477"/>
    </source>
</evidence>
<evidence type="ECO:0000256" key="2">
    <source>
        <dbReference type="ARBA" id="ARBA00005377"/>
    </source>
</evidence>
<dbReference type="GO" id="GO:0030674">
    <property type="term" value="F:protein-macromolecule adaptor activity"/>
    <property type="evidence" value="ECO:0007669"/>
    <property type="project" value="TreeGrafter"/>
</dbReference>
<dbReference type="STRING" id="1257118.L8HEH6"/>
<name>L8HEH6_ACACF</name>
<keyword evidence="11" id="KW-1207">Sterol metabolism</keyword>
<proteinExistence type="inferred from homology"/>
<keyword evidence="4" id="KW-0812">Transmembrane</keyword>
<dbReference type="RefSeq" id="XP_004352696.1">
    <property type="nucleotide sequence ID" value="XM_004352644.1"/>
</dbReference>
<dbReference type="EMBL" id="KB007859">
    <property type="protein sequence ID" value="ELR23168.1"/>
    <property type="molecule type" value="Genomic_DNA"/>
</dbReference>
<keyword evidence="5" id="KW-0256">Endoplasmic reticulum</keyword>
<reference evidence="13 14" key="1">
    <citation type="journal article" date="2013" name="Genome Biol.">
        <title>Genome of Acanthamoeba castellanii highlights extensive lateral gene transfer and early evolution of tyrosine kinase signaling.</title>
        <authorList>
            <person name="Clarke M."/>
            <person name="Lohan A.J."/>
            <person name="Liu B."/>
            <person name="Lagkouvardos I."/>
            <person name="Roy S."/>
            <person name="Zafar N."/>
            <person name="Bertelli C."/>
            <person name="Schilde C."/>
            <person name="Kianianmomeni A."/>
            <person name="Burglin T.R."/>
            <person name="Frech C."/>
            <person name="Turcotte B."/>
            <person name="Kopec K.O."/>
            <person name="Synnott J.M."/>
            <person name="Choo C."/>
            <person name="Paponov I."/>
            <person name="Finkler A."/>
            <person name="Soon Heng Tan C."/>
            <person name="Hutchins A.P."/>
            <person name="Weinmeier T."/>
            <person name="Rattei T."/>
            <person name="Chu J.S."/>
            <person name="Gimenez G."/>
            <person name="Irimia M."/>
            <person name="Rigden D.J."/>
            <person name="Fitzpatrick D.A."/>
            <person name="Lorenzo-Morales J."/>
            <person name="Bateman A."/>
            <person name="Chiu C.H."/>
            <person name="Tang P."/>
            <person name="Hegemann P."/>
            <person name="Fromm H."/>
            <person name="Raoult D."/>
            <person name="Greub G."/>
            <person name="Miranda-Saavedra D."/>
            <person name="Chen N."/>
            <person name="Nash P."/>
            <person name="Ginger M.L."/>
            <person name="Horn M."/>
            <person name="Schaap P."/>
            <person name="Caler L."/>
            <person name="Loftus B."/>
        </authorList>
    </citation>
    <scope>NUCLEOTIDE SEQUENCE [LARGE SCALE GENOMIC DNA]</scope>
    <source>
        <strain evidence="13 14">Neff</strain>
    </source>
</reference>
<keyword evidence="10" id="KW-0472">Membrane</keyword>
<keyword evidence="14" id="KW-1185">Reference proteome</keyword>
<keyword evidence="12" id="KW-0753">Steroid metabolism</keyword>
<dbReference type="PANTHER" id="PTHR15451">
    <property type="entry name" value="ERGOSTEROL BIOSYNTHETIC PROTEIN 28-RELATED"/>
    <property type="match status" value="1"/>
</dbReference>
<evidence type="ECO:0000256" key="4">
    <source>
        <dbReference type="ARBA" id="ARBA00022692"/>
    </source>
</evidence>
<evidence type="ECO:0000313" key="14">
    <source>
        <dbReference type="Proteomes" id="UP000011083"/>
    </source>
</evidence>
<evidence type="ECO:0000256" key="3">
    <source>
        <dbReference type="ARBA" id="ARBA00022516"/>
    </source>
</evidence>
<evidence type="ECO:0000256" key="11">
    <source>
        <dbReference type="ARBA" id="ARBA00023166"/>
    </source>
</evidence>
<evidence type="ECO:0000313" key="13">
    <source>
        <dbReference type="EMBL" id="ELR23168.1"/>
    </source>
</evidence>
<evidence type="ECO:0000256" key="12">
    <source>
        <dbReference type="ARBA" id="ARBA00023221"/>
    </source>
</evidence>
<keyword evidence="3" id="KW-0444">Lipid biosynthesis</keyword>
<protein>
    <submittedName>
        <fullName evidence="13">Erg28 family protein</fullName>
    </submittedName>
</protein>
<evidence type="ECO:0000256" key="8">
    <source>
        <dbReference type="ARBA" id="ARBA00023011"/>
    </source>
</evidence>
<evidence type="ECO:0000256" key="5">
    <source>
        <dbReference type="ARBA" id="ARBA00022824"/>
    </source>
</evidence>
<evidence type="ECO:0000256" key="9">
    <source>
        <dbReference type="ARBA" id="ARBA00023098"/>
    </source>
</evidence>
<dbReference type="VEuPathDB" id="AmoebaDB:ACA1_357490"/>
<keyword evidence="8" id="KW-0756">Sterol biosynthesis</keyword>
<evidence type="ECO:0000256" key="6">
    <source>
        <dbReference type="ARBA" id="ARBA00022955"/>
    </source>
</evidence>
<organism evidence="13 14">
    <name type="scientific">Acanthamoeba castellanii (strain ATCC 30010 / Neff)</name>
    <dbReference type="NCBI Taxonomy" id="1257118"/>
    <lineage>
        <taxon>Eukaryota</taxon>
        <taxon>Amoebozoa</taxon>
        <taxon>Discosea</taxon>
        <taxon>Longamoebia</taxon>
        <taxon>Centramoebida</taxon>
        <taxon>Acanthamoebidae</taxon>
        <taxon>Acanthamoeba</taxon>
    </lineage>
</organism>
<comment type="subcellular location">
    <subcellularLocation>
        <location evidence="1">Endoplasmic reticulum membrane</location>
        <topology evidence="1">Multi-pass membrane protein</topology>
    </subcellularLocation>
</comment>
<evidence type="ECO:0000256" key="10">
    <source>
        <dbReference type="ARBA" id="ARBA00023136"/>
    </source>
</evidence>
<dbReference type="GeneID" id="14924143"/>
<dbReference type="PANTHER" id="PTHR15451:SF19">
    <property type="entry name" value="ERGOSTEROL BIOSYNTHETIC PROTEIN 28 HOMOLOG"/>
    <property type="match status" value="1"/>
</dbReference>
<comment type="similarity">
    <text evidence="2">Belongs to the ERG28 family.</text>
</comment>
<dbReference type="Proteomes" id="UP000011083">
    <property type="component" value="Unassembled WGS sequence"/>
</dbReference>
<dbReference type="GO" id="GO:0016126">
    <property type="term" value="P:sterol biosynthetic process"/>
    <property type="evidence" value="ECO:0007669"/>
    <property type="project" value="UniProtKB-KW"/>
</dbReference>
<dbReference type="AlphaFoldDB" id="L8HEH6"/>
<dbReference type="InterPro" id="IPR005352">
    <property type="entry name" value="Erg28"/>
</dbReference>
<dbReference type="Pfam" id="PF03694">
    <property type="entry name" value="Erg28"/>
    <property type="match status" value="1"/>
</dbReference>
<evidence type="ECO:0000256" key="7">
    <source>
        <dbReference type="ARBA" id="ARBA00022989"/>
    </source>
</evidence>
<accession>L8HEH6</accession>
<keyword evidence="6" id="KW-0752">Steroid biosynthesis</keyword>
<dbReference type="KEGG" id="acan:ACA1_357490"/>
<keyword evidence="9" id="KW-0443">Lipid metabolism</keyword>
<gene>
    <name evidence="13" type="ORF">ACA1_357490</name>
</gene>
<sequence>MFANALENWLTVVAALSIFGSLQAYLSTNTLKDRQFSLAKNEVSPVARRLFGAWTLVASLVRLQCAMDSTNKAIYQTTIGTFLVAFGVYGYECFVAKTVPFKHALPPFIAPRWSGCCSSTERARQLGTRATLASPPPKNVASFFLPYTLASSSDCFPLRRESRGQEGCGIVASMVACQVG</sequence>